<dbReference type="GO" id="GO:0000978">
    <property type="term" value="F:RNA polymerase II cis-regulatory region sequence-specific DNA binding"/>
    <property type="evidence" value="ECO:0007669"/>
    <property type="project" value="TreeGrafter"/>
</dbReference>
<evidence type="ECO:0000256" key="1">
    <source>
        <dbReference type="ARBA" id="ARBA00004123"/>
    </source>
</evidence>
<dbReference type="Proteomes" id="UP000275267">
    <property type="component" value="Unassembled WGS sequence"/>
</dbReference>
<dbReference type="STRING" id="4540.A0A3L6PBJ7"/>
<evidence type="ECO:0000256" key="2">
    <source>
        <dbReference type="ARBA" id="ARBA00023015"/>
    </source>
</evidence>
<evidence type="ECO:0000313" key="7">
    <source>
        <dbReference type="Proteomes" id="UP000275267"/>
    </source>
</evidence>
<keyword evidence="4" id="KW-0804">Transcription</keyword>
<comment type="caution">
    <text evidence="6">The sequence shown here is derived from an EMBL/GenBank/DDBJ whole genome shotgun (WGS) entry which is preliminary data.</text>
</comment>
<keyword evidence="3" id="KW-0238">DNA-binding</keyword>
<comment type="subcellular location">
    <subcellularLocation>
        <location evidence="1">Nucleus</location>
    </subcellularLocation>
</comment>
<dbReference type="GO" id="GO:0005634">
    <property type="term" value="C:nucleus"/>
    <property type="evidence" value="ECO:0007669"/>
    <property type="project" value="UniProtKB-SubCell"/>
</dbReference>
<organism evidence="6 7">
    <name type="scientific">Panicum miliaceum</name>
    <name type="common">Proso millet</name>
    <name type="synonym">Broomcorn millet</name>
    <dbReference type="NCBI Taxonomy" id="4540"/>
    <lineage>
        <taxon>Eukaryota</taxon>
        <taxon>Viridiplantae</taxon>
        <taxon>Streptophyta</taxon>
        <taxon>Embryophyta</taxon>
        <taxon>Tracheophyta</taxon>
        <taxon>Spermatophyta</taxon>
        <taxon>Magnoliopsida</taxon>
        <taxon>Liliopsida</taxon>
        <taxon>Poales</taxon>
        <taxon>Poaceae</taxon>
        <taxon>PACMAD clade</taxon>
        <taxon>Panicoideae</taxon>
        <taxon>Panicodae</taxon>
        <taxon>Paniceae</taxon>
        <taxon>Panicinae</taxon>
        <taxon>Panicum</taxon>
        <taxon>Panicum sect. Panicum</taxon>
    </lineage>
</organism>
<evidence type="ECO:0000256" key="3">
    <source>
        <dbReference type="ARBA" id="ARBA00023125"/>
    </source>
</evidence>
<keyword evidence="7" id="KW-1185">Reference proteome</keyword>
<dbReference type="PANTHER" id="PTHR11969">
    <property type="entry name" value="MAX DIMERIZATION, MAD"/>
    <property type="match status" value="1"/>
</dbReference>
<protein>
    <submittedName>
        <fullName evidence="6">Transcription factor bHLH94-like</fullName>
    </submittedName>
</protein>
<reference evidence="7" key="1">
    <citation type="journal article" date="2019" name="Nat. Commun.">
        <title>The genome of broomcorn millet.</title>
        <authorList>
            <person name="Zou C."/>
            <person name="Miki D."/>
            <person name="Li D."/>
            <person name="Tang Q."/>
            <person name="Xiao L."/>
            <person name="Rajput S."/>
            <person name="Deng P."/>
            <person name="Jia W."/>
            <person name="Huang R."/>
            <person name="Zhang M."/>
            <person name="Sun Y."/>
            <person name="Hu J."/>
            <person name="Fu X."/>
            <person name="Schnable P.S."/>
            <person name="Li F."/>
            <person name="Zhang H."/>
            <person name="Feng B."/>
            <person name="Zhu X."/>
            <person name="Liu R."/>
            <person name="Schnable J.C."/>
            <person name="Zhu J.-K."/>
            <person name="Zhang H."/>
        </authorList>
    </citation>
    <scope>NUCLEOTIDE SEQUENCE [LARGE SCALE GENOMIC DNA]</scope>
</reference>
<dbReference type="PANTHER" id="PTHR11969:SF62">
    <property type="entry name" value="BHLH TRANSCRIPTION FACTOR"/>
    <property type="match status" value="1"/>
</dbReference>
<dbReference type="OrthoDB" id="684567at2759"/>
<keyword evidence="5" id="KW-0539">Nucleus</keyword>
<gene>
    <name evidence="6" type="ORF">C2845_PM10G08270</name>
</gene>
<evidence type="ECO:0000256" key="4">
    <source>
        <dbReference type="ARBA" id="ARBA00023163"/>
    </source>
</evidence>
<dbReference type="GO" id="GO:0000981">
    <property type="term" value="F:DNA-binding transcription factor activity, RNA polymerase II-specific"/>
    <property type="evidence" value="ECO:0007669"/>
    <property type="project" value="TreeGrafter"/>
</dbReference>
<evidence type="ECO:0000256" key="5">
    <source>
        <dbReference type="ARBA" id="ARBA00023242"/>
    </source>
</evidence>
<keyword evidence="2" id="KW-0805">Transcription regulation</keyword>
<evidence type="ECO:0000313" key="6">
    <source>
        <dbReference type="EMBL" id="RLM54903.1"/>
    </source>
</evidence>
<name>A0A3L6PBJ7_PANMI</name>
<accession>A0A3L6PBJ7</accession>
<dbReference type="AlphaFoldDB" id="A0A3L6PBJ7"/>
<dbReference type="EMBL" id="PQIB02000018">
    <property type="protein sequence ID" value="RLM54903.1"/>
    <property type="molecule type" value="Genomic_DNA"/>
</dbReference>
<sequence>MALLEAVVFPPDHPPRVPCCSGGEGRPTTRPGAVADVEAAVSEGHATVKVLAPRRRRMLLRLLLGMQRRGLAALHLNASTTADQMVLYSFTLKMGDGWQLSSAGDVATAVHDIVAGIDTAEERSIYPTN</sequence>
<proteinExistence type="predicted"/>